<protein>
    <recommendedName>
        <fullName evidence="5">Proteophosphoglycan 5</fullName>
    </recommendedName>
</protein>
<feature type="compositionally biased region" description="Low complexity" evidence="1">
    <location>
        <begin position="263"/>
        <end position="272"/>
    </location>
</feature>
<feature type="compositionally biased region" description="Pro residues" evidence="1">
    <location>
        <begin position="193"/>
        <end position="202"/>
    </location>
</feature>
<sequence>MASPAQTPPPKSSRARHQHSKSATPVGLGIGGKSGARRQRNNRNHNNDSNNFVQYPQSQNGYGFGHPPPYNQQQEYYSFAQPGEDVESSGAVSEGPRLPKQRQSRPAQQQFAPNGGMEHEALPNSPPSAKSPLVQGAVMTPAKAQAAYAGPTFHASPAPSALPVPKFFSKSVPASGSQPSLQTRLESEAVDPSPKPSPPSPPAAVIAAPPRHEDSPLETLFKLDREEKANKGSGLLTPETKKRPAAPATQPLPSTASRNNDPSQHSRNSSSGSGKGVFMMELGGSANVPARKSPAIASPASRSVTAPSRIPQIGNRANSEKDTQVLKDILFSLTQSKPQPSTPYVGPDHVPSEPSSRFHTPSPFNQPRSGARSASGPTTPAPQTNDVANPSLYYGNANLSPFFKAVKTDSAKRSPSLRQEVTAASPTVKQNGFSFNGLPESPLNHARRYPKENADPRSVSRQYLESVMNSPGSSASPRPTRSLGQGQESYALNGSVDRPANQIMQPNFQHQSSMSRTAGRGPQANGLSPASKNYRPSNTPEMRSMEDDLRRLLKLNNVDGDSAGVR</sequence>
<evidence type="ECO:0000313" key="2">
    <source>
        <dbReference type="EMBL" id="KAF2811102.1"/>
    </source>
</evidence>
<feature type="compositionally biased region" description="Pro residues" evidence="1">
    <location>
        <begin position="1"/>
        <end position="11"/>
    </location>
</feature>
<dbReference type="EMBL" id="MU003699">
    <property type="protein sequence ID" value="KAF2811102.1"/>
    <property type="molecule type" value="Genomic_DNA"/>
</dbReference>
<evidence type="ECO:0000313" key="4">
    <source>
        <dbReference type="RefSeq" id="XP_033578066.1"/>
    </source>
</evidence>
<name>A0A6A6YQC9_9PEZI</name>
<feature type="compositionally biased region" description="Polar residues" evidence="1">
    <location>
        <begin position="353"/>
        <end position="368"/>
    </location>
</feature>
<gene>
    <name evidence="2 4" type="ORF">BDZ99DRAFT_295650</name>
</gene>
<feature type="compositionally biased region" description="Basic and acidic residues" evidence="1">
    <location>
        <begin position="210"/>
        <end position="230"/>
    </location>
</feature>
<feature type="compositionally biased region" description="Polar residues" evidence="1">
    <location>
        <begin position="416"/>
        <end position="434"/>
    </location>
</feature>
<proteinExistence type="predicted"/>
<organism evidence="2">
    <name type="scientific">Mytilinidion resinicola</name>
    <dbReference type="NCBI Taxonomy" id="574789"/>
    <lineage>
        <taxon>Eukaryota</taxon>
        <taxon>Fungi</taxon>
        <taxon>Dikarya</taxon>
        <taxon>Ascomycota</taxon>
        <taxon>Pezizomycotina</taxon>
        <taxon>Dothideomycetes</taxon>
        <taxon>Pleosporomycetidae</taxon>
        <taxon>Mytilinidiales</taxon>
        <taxon>Mytilinidiaceae</taxon>
        <taxon>Mytilinidion</taxon>
    </lineage>
</organism>
<dbReference type="OrthoDB" id="2142961at2759"/>
<feature type="region of interest" description="Disordered" evidence="1">
    <location>
        <begin position="1"/>
        <end position="392"/>
    </location>
</feature>
<evidence type="ECO:0000313" key="3">
    <source>
        <dbReference type="Proteomes" id="UP000504636"/>
    </source>
</evidence>
<dbReference type="Proteomes" id="UP000504636">
    <property type="component" value="Unplaced"/>
</dbReference>
<dbReference type="InterPro" id="IPR028322">
    <property type="entry name" value="PNRC-like_rgn"/>
</dbReference>
<dbReference type="GO" id="GO:0016071">
    <property type="term" value="P:mRNA metabolic process"/>
    <property type="evidence" value="ECO:0007669"/>
    <property type="project" value="UniProtKB-ARBA"/>
</dbReference>
<feature type="compositionally biased region" description="Polar residues" evidence="1">
    <location>
        <begin position="375"/>
        <end position="388"/>
    </location>
</feature>
<feature type="compositionally biased region" description="Polar residues" evidence="1">
    <location>
        <begin position="507"/>
        <end position="516"/>
    </location>
</feature>
<dbReference type="Pfam" id="PF15365">
    <property type="entry name" value="PNRC"/>
    <property type="match status" value="1"/>
</dbReference>
<feature type="compositionally biased region" description="Polar residues" evidence="1">
    <location>
        <begin position="525"/>
        <end position="541"/>
    </location>
</feature>
<feature type="compositionally biased region" description="Polar residues" evidence="1">
    <location>
        <begin position="251"/>
        <end position="262"/>
    </location>
</feature>
<evidence type="ECO:0008006" key="5">
    <source>
        <dbReference type="Google" id="ProtNLM"/>
    </source>
</evidence>
<accession>A0A6A6YQC9</accession>
<reference evidence="4" key="3">
    <citation type="submission" date="2025-04" db="UniProtKB">
        <authorList>
            <consortium name="RefSeq"/>
        </authorList>
    </citation>
    <scope>IDENTIFICATION</scope>
    <source>
        <strain evidence="4">CBS 304.34</strain>
    </source>
</reference>
<feature type="compositionally biased region" description="Polar residues" evidence="1">
    <location>
        <begin position="172"/>
        <end position="184"/>
    </location>
</feature>
<feature type="compositionally biased region" description="Polar residues" evidence="1">
    <location>
        <begin position="52"/>
        <end position="61"/>
    </location>
</feature>
<feature type="region of interest" description="Disordered" evidence="1">
    <location>
        <begin position="412"/>
        <end position="486"/>
    </location>
</feature>
<dbReference type="AlphaFoldDB" id="A0A6A6YQC9"/>
<feature type="compositionally biased region" description="Polar residues" evidence="1">
    <location>
        <begin position="459"/>
        <end position="486"/>
    </location>
</feature>
<evidence type="ECO:0000256" key="1">
    <source>
        <dbReference type="SAM" id="MobiDB-lite"/>
    </source>
</evidence>
<keyword evidence="3" id="KW-1185">Reference proteome</keyword>
<reference evidence="4" key="2">
    <citation type="submission" date="2020-04" db="EMBL/GenBank/DDBJ databases">
        <authorList>
            <consortium name="NCBI Genome Project"/>
        </authorList>
    </citation>
    <scope>NUCLEOTIDE SEQUENCE</scope>
    <source>
        <strain evidence="4">CBS 304.34</strain>
    </source>
</reference>
<reference evidence="2 4" key="1">
    <citation type="journal article" date="2020" name="Stud. Mycol.">
        <title>101 Dothideomycetes genomes: a test case for predicting lifestyles and emergence of pathogens.</title>
        <authorList>
            <person name="Haridas S."/>
            <person name="Albert R."/>
            <person name="Binder M."/>
            <person name="Bloem J."/>
            <person name="Labutti K."/>
            <person name="Salamov A."/>
            <person name="Andreopoulos B."/>
            <person name="Baker S."/>
            <person name="Barry K."/>
            <person name="Bills G."/>
            <person name="Bluhm B."/>
            <person name="Cannon C."/>
            <person name="Castanera R."/>
            <person name="Culley D."/>
            <person name="Daum C."/>
            <person name="Ezra D."/>
            <person name="Gonzalez J."/>
            <person name="Henrissat B."/>
            <person name="Kuo A."/>
            <person name="Liang C."/>
            <person name="Lipzen A."/>
            <person name="Lutzoni F."/>
            <person name="Magnuson J."/>
            <person name="Mondo S."/>
            <person name="Nolan M."/>
            <person name="Ohm R."/>
            <person name="Pangilinan J."/>
            <person name="Park H.-J."/>
            <person name="Ramirez L."/>
            <person name="Alfaro M."/>
            <person name="Sun H."/>
            <person name="Tritt A."/>
            <person name="Yoshinaga Y."/>
            <person name="Zwiers L.-H."/>
            <person name="Turgeon B."/>
            <person name="Goodwin S."/>
            <person name="Spatafora J."/>
            <person name="Crous P."/>
            <person name="Grigoriev I."/>
        </authorList>
    </citation>
    <scope>NUCLEOTIDE SEQUENCE</scope>
    <source>
        <strain evidence="2 4">CBS 304.34</strain>
    </source>
</reference>
<feature type="region of interest" description="Disordered" evidence="1">
    <location>
        <begin position="507"/>
        <end position="566"/>
    </location>
</feature>
<dbReference type="GeneID" id="54455026"/>
<dbReference type="RefSeq" id="XP_033578066.1">
    <property type="nucleotide sequence ID" value="XM_033714133.1"/>
</dbReference>